<dbReference type="PANTHER" id="PTHR12726:SF0">
    <property type="entry name" value="CERAMIDE GLUCOSYLTRANSFERASE"/>
    <property type="match status" value="1"/>
</dbReference>
<dbReference type="PANTHER" id="PTHR12726">
    <property type="entry name" value="CERAMIDE GLUCOSYLTRANSFERASE"/>
    <property type="match status" value="1"/>
</dbReference>
<dbReference type="InterPro" id="IPR029044">
    <property type="entry name" value="Nucleotide-diphossugar_trans"/>
</dbReference>
<keyword evidence="7 9" id="KW-1133">Transmembrane helix</keyword>
<comment type="pathway">
    <text evidence="3">Sphingolipid metabolism.</text>
</comment>
<evidence type="ECO:0000256" key="3">
    <source>
        <dbReference type="ARBA" id="ARBA00004991"/>
    </source>
</evidence>
<evidence type="ECO:0000256" key="6">
    <source>
        <dbReference type="ARBA" id="ARBA00022692"/>
    </source>
</evidence>
<accession>A0A7W9WWL1</accession>
<keyword evidence="8 9" id="KW-0472">Membrane</keyword>
<sequence length="403" mass="43387">MVILVGSVAAAMTNIAPPHVEHLLLDAIAVLFGAAASLGIMYTLLASALVGRFFARSVNAPAQFPGVTVVKPLHGDEWQLSEHLESFFNQDYRGPVQFLFGVHDANDAALKSVEALRERYPQAAITIVADGRLYGPNRKIANLVNMLEHAAHDVLCFADSDVRVDSSYLRKVVGTLDEPGVGLVTTVYRGLCAPGFWPRVGAALTNYHFLPGVVTGVAIGRARPCFGQTIALTRQTLNAIGGLRQFAHHLAEDHALGEAVRRIGKTVAIPPLVVEHACVEGTFTDFFTHELRWSRTIRAADRSGHLGAVLMHPLPLALLALAFSGGAAAACLIACAALLARTLLVLRVDRATRCRTRGLWNLPLCDMLQFAVYLASFGSSGVVWRGIRFSVDGNGMLSPVRDE</sequence>
<keyword evidence="5 10" id="KW-0808">Transferase</keyword>
<proteinExistence type="predicted"/>
<dbReference type="Pfam" id="PF13506">
    <property type="entry name" value="Glyco_transf_21"/>
    <property type="match status" value="1"/>
</dbReference>
<reference evidence="10 11" key="1">
    <citation type="submission" date="2020-08" db="EMBL/GenBank/DDBJ databases">
        <title>Above-ground endophytic microbial communities from plants in different locations in the United States.</title>
        <authorList>
            <person name="Frank C."/>
        </authorList>
    </citation>
    <scope>NUCLEOTIDE SEQUENCE [LARGE SCALE GENOMIC DNA]</scope>
    <source>
        <strain evidence="10 11">WP4_2_2</strain>
    </source>
</reference>
<dbReference type="GO" id="GO:0006679">
    <property type="term" value="P:glucosylceramide biosynthetic process"/>
    <property type="evidence" value="ECO:0007669"/>
    <property type="project" value="TreeGrafter"/>
</dbReference>
<comment type="subcellular location">
    <subcellularLocation>
        <location evidence="1">Membrane</location>
        <topology evidence="1">Multi-pass membrane protein</topology>
    </subcellularLocation>
</comment>
<keyword evidence="4 10" id="KW-0328">Glycosyltransferase</keyword>
<dbReference type="SUPFAM" id="SSF53448">
    <property type="entry name" value="Nucleotide-diphospho-sugar transferases"/>
    <property type="match status" value="1"/>
</dbReference>
<dbReference type="EMBL" id="JACHBW010000039">
    <property type="protein sequence ID" value="MBB6107069.1"/>
    <property type="molecule type" value="Genomic_DNA"/>
</dbReference>
<dbReference type="InterPro" id="IPR025993">
    <property type="entry name" value="Ceramide_glucosylTrfase"/>
</dbReference>
<evidence type="ECO:0000256" key="7">
    <source>
        <dbReference type="ARBA" id="ARBA00022989"/>
    </source>
</evidence>
<evidence type="ECO:0000256" key="4">
    <source>
        <dbReference type="ARBA" id="ARBA00022676"/>
    </source>
</evidence>
<dbReference type="GO" id="GO:0008120">
    <property type="term" value="F:ceramide glucosyltransferase activity"/>
    <property type="evidence" value="ECO:0007669"/>
    <property type="project" value="UniProtKB-EC"/>
</dbReference>
<evidence type="ECO:0000256" key="2">
    <source>
        <dbReference type="ARBA" id="ARBA00004760"/>
    </source>
</evidence>
<comment type="pathway">
    <text evidence="2">Lipid metabolism; sphingolipid metabolism.</text>
</comment>
<dbReference type="CDD" id="cd02520">
    <property type="entry name" value="Glucosylceramide_synthase"/>
    <property type="match status" value="1"/>
</dbReference>
<name>A0A7W9WWL1_9BURK</name>
<keyword evidence="11" id="KW-1185">Reference proteome</keyword>
<dbReference type="AlphaFoldDB" id="A0A7W9WWL1"/>
<dbReference type="InterPro" id="IPR017835">
    <property type="entry name" value="Hopen-assoc_HpnI"/>
</dbReference>
<feature type="transmembrane region" description="Helical" evidence="9">
    <location>
        <begin position="316"/>
        <end position="340"/>
    </location>
</feature>
<gene>
    <name evidence="10" type="ORF">F4827_006949</name>
</gene>
<evidence type="ECO:0000313" key="11">
    <source>
        <dbReference type="Proteomes" id="UP000571554"/>
    </source>
</evidence>
<dbReference type="GO" id="GO:0016020">
    <property type="term" value="C:membrane"/>
    <property type="evidence" value="ECO:0007669"/>
    <property type="project" value="UniProtKB-SubCell"/>
</dbReference>
<evidence type="ECO:0000256" key="1">
    <source>
        <dbReference type="ARBA" id="ARBA00004141"/>
    </source>
</evidence>
<dbReference type="EC" id="2.4.1.80" evidence="10"/>
<dbReference type="NCBIfam" id="TIGR03472">
    <property type="entry name" value="HpnI"/>
    <property type="match status" value="1"/>
</dbReference>
<dbReference type="Gene3D" id="3.90.550.10">
    <property type="entry name" value="Spore Coat Polysaccharide Biosynthesis Protein SpsA, Chain A"/>
    <property type="match status" value="1"/>
</dbReference>
<comment type="caution">
    <text evidence="10">The sequence shown here is derived from an EMBL/GenBank/DDBJ whole genome shotgun (WGS) entry which is preliminary data.</text>
</comment>
<feature type="transmembrane region" description="Helical" evidence="9">
    <location>
        <begin position="28"/>
        <end position="50"/>
    </location>
</feature>
<protein>
    <submittedName>
        <fullName evidence="10">Ceramide glucosyltransferase</fullName>
        <ecNumber evidence="10">2.4.1.80</ecNumber>
    </submittedName>
</protein>
<evidence type="ECO:0000313" key="10">
    <source>
        <dbReference type="EMBL" id="MBB6107069.1"/>
    </source>
</evidence>
<dbReference type="Proteomes" id="UP000571554">
    <property type="component" value="Unassembled WGS sequence"/>
</dbReference>
<evidence type="ECO:0000256" key="8">
    <source>
        <dbReference type="ARBA" id="ARBA00023136"/>
    </source>
</evidence>
<evidence type="ECO:0000256" key="9">
    <source>
        <dbReference type="SAM" id="Phobius"/>
    </source>
</evidence>
<keyword evidence="6 9" id="KW-0812">Transmembrane</keyword>
<organism evidence="10 11">
    <name type="scientific">Paraburkholderia bannensis</name>
    <dbReference type="NCBI Taxonomy" id="765414"/>
    <lineage>
        <taxon>Bacteria</taxon>
        <taxon>Pseudomonadati</taxon>
        <taxon>Pseudomonadota</taxon>
        <taxon>Betaproteobacteria</taxon>
        <taxon>Burkholderiales</taxon>
        <taxon>Burkholderiaceae</taxon>
        <taxon>Paraburkholderia</taxon>
    </lineage>
</organism>
<evidence type="ECO:0000256" key="5">
    <source>
        <dbReference type="ARBA" id="ARBA00022679"/>
    </source>
</evidence>